<evidence type="ECO:0000256" key="1">
    <source>
        <dbReference type="ARBA" id="ARBA00006412"/>
    </source>
</evidence>
<protein>
    <recommendedName>
        <fullName evidence="3">Synaptic plasticity regulator PANTS</fullName>
    </recommendedName>
    <alternativeName>
        <fullName evidence="4">Plasticity-associated neural transcript short</fullName>
    </alternativeName>
</protein>
<sequence length="142" mass="17404">MTDTKKEIYEWMIRPCNLYKEEYKDCKSIRARFHQYFIFGNETDCTQWERDYKNCIKYTENNDRKAGEELMESEQSRREERLRGHYKNTVWKKRKEPPKDWNKPLPEWLNEQYENSYLAYKSAHINADKDDPLAKAILCTIM</sequence>
<evidence type="ECO:0000313" key="5">
    <source>
        <dbReference type="EMBL" id="NOV47196.1"/>
    </source>
</evidence>
<dbReference type="PANTHER" id="PTHR28052">
    <property type="entry name" value="UPF0545 PROTEIN C22ORF39"/>
    <property type="match status" value="1"/>
</dbReference>
<organism evidence="5">
    <name type="scientific">Xenopsylla cheopis</name>
    <name type="common">Oriental rat flea</name>
    <name type="synonym">Pulex cheopis</name>
    <dbReference type="NCBI Taxonomy" id="163159"/>
    <lineage>
        <taxon>Eukaryota</taxon>
        <taxon>Metazoa</taxon>
        <taxon>Ecdysozoa</taxon>
        <taxon>Arthropoda</taxon>
        <taxon>Hexapoda</taxon>
        <taxon>Insecta</taxon>
        <taxon>Pterygota</taxon>
        <taxon>Neoptera</taxon>
        <taxon>Endopterygota</taxon>
        <taxon>Siphonaptera</taxon>
        <taxon>Pulicidae</taxon>
        <taxon>Xenopsyllinae</taxon>
        <taxon>Xenopsylla</taxon>
    </lineage>
</organism>
<dbReference type="AlphaFoldDB" id="A0A6M2DMB2"/>
<dbReference type="EMBL" id="GIIL01003470">
    <property type="protein sequence ID" value="NOV47196.1"/>
    <property type="molecule type" value="Transcribed_RNA"/>
</dbReference>
<dbReference type="GO" id="GO:0043083">
    <property type="term" value="C:synaptic cleft"/>
    <property type="evidence" value="ECO:0007669"/>
    <property type="project" value="UniProtKB-SubCell"/>
</dbReference>
<evidence type="ECO:0000256" key="2">
    <source>
        <dbReference type="ARBA" id="ARBA00043942"/>
    </source>
</evidence>
<proteinExistence type="inferred from homology"/>
<name>A0A6M2DMB2_XENCH</name>
<accession>A0A6M2DMB2</accession>
<reference evidence="5" key="1">
    <citation type="submission" date="2020-03" db="EMBL/GenBank/DDBJ databases">
        <title>Transcriptomic Profiling of the Digestive Tract of the Rat Flea, Xenopsylla cheopis, Following Blood Feeding and Infection with Yersinia pestis.</title>
        <authorList>
            <person name="Bland D.M."/>
            <person name="Martens C.A."/>
            <person name="Virtaneva K."/>
            <person name="Kanakabandi K."/>
            <person name="Long D."/>
            <person name="Rosenke R."/>
            <person name="Saturday G.A."/>
            <person name="Hoyt F.H."/>
            <person name="Bruno D.P."/>
            <person name="Ribeiro J.M.C."/>
            <person name="Hinnebusch J."/>
        </authorList>
    </citation>
    <scope>NUCLEOTIDE SEQUENCE</scope>
</reference>
<evidence type="ECO:0000256" key="4">
    <source>
        <dbReference type="ARBA" id="ARBA00044235"/>
    </source>
</evidence>
<comment type="subcellular location">
    <subcellularLocation>
        <location evidence="2">Synaptic cleft</location>
    </subcellularLocation>
</comment>
<evidence type="ECO:0000256" key="3">
    <source>
        <dbReference type="ARBA" id="ARBA00044072"/>
    </source>
</evidence>
<dbReference type="PANTHER" id="PTHR28052:SF1">
    <property type="entry name" value="UPF0545 PROTEIN C22ORF39"/>
    <property type="match status" value="1"/>
</dbReference>
<comment type="similarity">
    <text evidence="1">Belongs to the UPF0545 family.</text>
</comment>
<dbReference type="InterPro" id="IPR021475">
    <property type="entry name" value="Pants/Emi1-like"/>
</dbReference>
<dbReference type="Pfam" id="PF11326">
    <property type="entry name" value="PANTS-like"/>
    <property type="match status" value="1"/>
</dbReference>